<dbReference type="EMBL" id="BDGJ01000002">
    <property type="protein sequence ID" value="GAW90972.1"/>
    <property type="molecule type" value="Genomic_DNA"/>
</dbReference>
<keyword evidence="4" id="KW-0408">Iron</keyword>
<name>A0A1Z5HN67_9FIRM</name>
<dbReference type="Gene3D" id="3.40.50.11890">
    <property type="match status" value="1"/>
</dbReference>
<keyword evidence="7" id="KW-1185">Reference proteome</keyword>
<sequence>MMNAKTVKVLESSRQLSQIIRNTYREAHEKKAEGKKVVWSSGIAPVELFHAMDVVPVFPENYAAACSVKQLGLELQQLAESSGYSPDLCSYFRSDLGHIMGNCTYLGGLPAPDAVVASRNLCTTHVKWFEILARRFNCPMFVLDQPLGSLGAELEPEPHRLAYAVTQLKELISFLERLTGKPFDPDRLQETVNLGDRAAALWITINESRRARPVPISSTDMLGNLFVLVVLSGTQTAVDFLEKVAIEVTNRVAQGVGVVPEERYRLLWDVMPLWYNMRLFERFQQHGAVFAVELYNYGRVWGQRLDPANPLVSLARRNLTHIFNIDGPTRVKLVSQMIRNFQIDGYVNHVIRSCIVLSTGTYHLANQIHKELNLPVLRIHSDHCDPRAFTPSQVESRLEAFLEMLESRQRNGIQA</sequence>
<dbReference type="RefSeq" id="WP_088552573.1">
    <property type="nucleotide sequence ID" value="NZ_BDGJ01000002.1"/>
</dbReference>
<evidence type="ECO:0000313" key="7">
    <source>
        <dbReference type="Proteomes" id="UP000197032"/>
    </source>
</evidence>
<proteinExistence type="inferred from homology"/>
<evidence type="ECO:0000256" key="5">
    <source>
        <dbReference type="ARBA" id="ARBA00023014"/>
    </source>
</evidence>
<dbReference type="PANTHER" id="PTHR30548:SF4">
    <property type="entry name" value="SUBUNIT OF OXYGEN-SENSITIVE 2-HYDROXYISOCAPROYL-COA DEHYDRATASE"/>
    <property type="match status" value="1"/>
</dbReference>
<dbReference type="GO" id="GO:0046872">
    <property type="term" value="F:metal ion binding"/>
    <property type="evidence" value="ECO:0007669"/>
    <property type="project" value="UniProtKB-KW"/>
</dbReference>
<dbReference type="Gene3D" id="3.40.50.11900">
    <property type="match status" value="1"/>
</dbReference>
<dbReference type="AlphaFoldDB" id="A0A1Z5HN67"/>
<evidence type="ECO:0000256" key="2">
    <source>
        <dbReference type="ARBA" id="ARBA00005806"/>
    </source>
</evidence>
<dbReference type="OrthoDB" id="9810278at2"/>
<dbReference type="GO" id="GO:0051536">
    <property type="term" value="F:iron-sulfur cluster binding"/>
    <property type="evidence" value="ECO:0007669"/>
    <property type="project" value="UniProtKB-KW"/>
</dbReference>
<evidence type="ECO:0000256" key="4">
    <source>
        <dbReference type="ARBA" id="ARBA00023004"/>
    </source>
</evidence>
<dbReference type="GO" id="GO:0016836">
    <property type="term" value="F:hydro-lyase activity"/>
    <property type="evidence" value="ECO:0007669"/>
    <property type="project" value="UniProtKB-ARBA"/>
</dbReference>
<evidence type="ECO:0000256" key="1">
    <source>
        <dbReference type="ARBA" id="ARBA00001966"/>
    </source>
</evidence>
<reference evidence="7" key="1">
    <citation type="journal article" date="2017" name="Appl. Environ. Microbiol.">
        <title>Genomic analysis of Calderihabitans maritimus KKC1, a thermophilic hydrogenogenic carboxydotrophic bacterium isolated from marine sediment.</title>
        <authorList>
            <person name="Omae K."/>
            <person name="Yoneda Y."/>
            <person name="Fukuyama Y."/>
            <person name="Yoshida T."/>
            <person name="Sako Y."/>
        </authorList>
    </citation>
    <scope>NUCLEOTIDE SEQUENCE [LARGE SCALE GENOMIC DNA]</scope>
    <source>
        <strain evidence="7">KKC1</strain>
    </source>
</reference>
<comment type="cofactor">
    <cofactor evidence="1">
        <name>[4Fe-4S] cluster</name>
        <dbReference type="ChEBI" id="CHEBI:49883"/>
    </cofactor>
</comment>
<dbReference type="PANTHER" id="PTHR30548">
    <property type="entry name" value="2-HYDROXYGLUTARYL-COA DEHYDRATASE, D-COMPONENT-RELATED"/>
    <property type="match status" value="1"/>
</dbReference>
<organism evidence="6 7">
    <name type="scientific">Calderihabitans maritimus</name>
    <dbReference type="NCBI Taxonomy" id="1246530"/>
    <lineage>
        <taxon>Bacteria</taxon>
        <taxon>Bacillati</taxon>
        <taxon>Bacillota</taxon>
        <taxon>Clostridia</taxon>
        <taxon>Neomoorellales</taxon>
        <taxon>Calderihabitantaceae</taxon>
        <taxon>Calderihabitans</taxon>
    </lineage>
</organism>
<evidence type="ECO:0008006" key="8">
    <source>
        <dbReference type="Google" id="ProtNLM"/>
    </source>
</evidence>
<keyword evidence="5" id="KW-0411">Iron-sulfur</keyword>
<evidence type="ECO:0000313" key="6">
    <source>
        <dbReference type="EMBL" id="GAW90972.1"/>
    </source>
</evidence>
<dbReference type="Pfam" id="PF06050">
    <property type="entry name" value="HGD-D"/>
    <property type="match status" value="1"/>
</dbReference>
<protein>
    <recommendedName>
        <fullName evidence="8">2-hydroxyacyl-CoA dehydratase</fullName>
    </recommendedName>
</protein>
<comment type="similarity">
    <text evidence="2">Belongs to the FldB/FldC dehydratase alpha/beta subunit family.</text>
</comment>
<comment type="caution">
    <text evidence="6">The sequence shown here is derived from an EMBL/GenBank/DDBJ whole genome shotgun (WGS) entry which is preliminary data.</text>
</comment>
<dbReference type="InterPro" id="IPR010327">
    <property type="entry name" value="FldB/FldC_alpha/beta"/>
</dbReference>
<keyword evidence="3" id="KW-0479">Metal-binding</keyword>
<accession>A0A1Z5HN67</accession>
<gene>
    <name evidence="6" type="ORF">KKC1_01340</name>
</gene>
<evidence type="ECO:0000256" key="3">
    <source>
        <dbReference type="ARBA" id="ARBA00022723"/>
    </source>
</evidence>
<dbReference type="Proteomes" id="UP000197032">
    <property type="component" value="Unassembled WGS sequence"/>
</dbReference>